<evidence type="ECO:0000259" key="1">
    <source>
        <dbReference type="Pfam" id="PF08486"/>
    </source>
</evidence>
<evidence type="ECO:0000313" key="3">
    <source>
        <dbReference type="Proteomes" id="UP000267250"/>
    </source>
</evidence>
<sequence length="719" mass="81652">MSRQSNNWTKLIIIFICLIFIFTAIGMADARKPNLHPFKDEVESLVLLKVLPAKSWNPAKPVTYKDYLQLIEKLFNGRSKISLVNLTEKLTFPDEPITYYDALTIAGMFLGYDKESSYAKVKEITEELKKSDSAQITGYEMAYIFYRLLYTNRVGQNKTLLEERYLVGSNEMVTSRVLQVKANEVILEDEGAIPLAPDLQVFHRKNNQIKPASFSNMAVGLSGLKFLFNEKGQVQTVILPEKLFPEKIRVLLSHELNNLGSSKSYDFKEIRIKANQPFKIITRKKGQERIILVAETGETITFTNQNGGIKIVTGNFSEIVKGRVYLKSYFKHNIHFDPLLSTPRHTNVVLYAGTLEIIPSNKAGYLYLINELPLEDYLKKVVPGQIPSRWGKEAFKVQAIAARSYAIAQVSRGKFNDKSANLDDSTASQLYNNFQENQIVNEAVDETRGIVAMHNGHVIDAVYFSTSAGYTANNEEVWHNSRTGSFPGEPIPYLRAKSQIIDVSVADLTNEKNALSFFKDQSLKSFDFASPYYRWKLELTRKELENTINKNLPLRERADQLLGTDFIKTITGKPVNPSDLQFSIGKLKDIRVIQRGEGGNVMVLDIVGTNGTYRVMKEYNIRFLIRPRKDMTGSSKDVILYCHDGSKIKNYSILPSAFFAFEIIRNGQNDIEKIIFYGGGNGHGVGMSQWGIKGMVDRGYTYEEILKHYYTDIVLKKIY</sequence>
<name>A0A3Q9HQD2_9FIRM</name>
<proteinExistence type="predicted"/>
<dbReference type="AlphaFoldDB" id="A0A3Q9HQD2"/>
<dbReference type="InterPro" id="IPR013486">
    <property type="entry name" value="SpoIID/LytB"/>
</dbReference>
<protein>
    <recommendedName>
        <fullName evidence="1">Sporulation stage II protein D amidase enhancer LytB N-terminal domain-containing protein</fullName>
    </recommendedName>
</protein>
<dbReference type="KEGG" id="aft:BBF96_07990"/>
<dbReference type="NCBIfam" id="TIGR02669">
    <property type="entry name" value="SpoIID_LytB"/>
    <property type="match status" value="1"/>
</dbReference>
<dbReference type="InterPro" id="IPR013693">
    <property type="entry name" value="SpoIID/LytB_N"/>
</dbReference>
<reference evidence="2 3" key="1">
    <citation type="submission" date="2016-07" db="EMBL/GenBank/DDBJ databases">
        <title>Genome and transcriptome analysis of iron-reducing fermentative bacteria Anoxybacter fermentans.</title>
        <authorList>
            <person name="Zeng X."/>
            <person name="Shao Z."/>
        </authorList>
    </citation>
    <scope>NUCLEOTIDE SEQUENCE [LARGE SCALE GENOMIC DNA]</scope>
    <source>
        <strain evidence="2 3">DY22613</strain>
    </source>
</reference>
<dbReference type="Pfam" id="PF08486">
    <property type="entry name" value="SpoIID"/>
    <property type="match status" value="1"/>
</dbReference>
<keyword evidence="3" id="KW-1185">Reference proteome</keyword>
<feature type="domain" description="Sporulation stage II protein D amidase enhancer LytB N-terminal" evidence="1">
    <location>
        <begin position="366"/>
        <end position="453"/>
    </location>
</feature>
<dbReference type="GO" id="GO:0030435">
    <property type="term" value="P:sporulation resulting in formation of a cellular spore"/>
    <property type="evidence" value="ECO:0007669"/>
    <property type="project" value="InterPro"/>
</dbReference>
<evidence type="ECO:0000313" key="2">
    <source>
        <dbReference type="EMBL" id="AZR73327.1"/>
    </source>
</evidence>
<dbReference type="EMBL" id="CP016379">
    <property type="protein sequence ID" value="AZR73327.1"/>
    <property type="molecule type" value="Genomic_DNA"/>
</dbReference>
<dbReference type="Proteomes" id="UP000267250">
    <property type="component" value="Chromosome"/>
</dbReference>
<organism evidence="2 3">
    <name type="scientific">Anoxybacter fermentans</name>
    <dbReference type="NCBI Taxonomy" id="1323375"/>
    <lineage>
        <taxon>Bacteria</taxon>
        <taxon>Bacillati</taxon>
        <taxon>Bacillota</taxon>
        <taxon>Clostridia</taxon>
        <taxon>Halanaerobiales</taxon>
        <taxon>Anoxybacter</taxon>
    </lineage>
</organism>
<accession>A0A3Q9HQD2</accession>
<gene>
    <name evidence="2" type="ORF">BBF96_07990</name>
</gene>
<dbReference type="RefSeq" id="WP_164730960.1">
    <property type="nucleotide sequence ID" value="NZ_CP016379.1"/>
</dbReference>